<feature type="transmembrane region" description="Helical" evidence="2">
    <location>
        <begin position="43"/>
        <end position="66"/>
    </location>
</feature>
<dbReference type="Proteomes" id="UP000034539">
    <property type="component" value="Unassembled WGS sequence"/>
</dbReference>
<gene>
    <name evidence="3" type="ORF">UT63_C0008G0016</name>
</gene>
<name>A0A0G0T7Z2_9BACT</name>
<evidence type="ECO:0000313" key="4">
    <source>
        <dbReference type="Proteomes" id="UP000034539"/>
    </source>
</evidence>
<feature type="region of interest" description="Disordered" evidence="1">
    <location>
        <begin position="1"/>
        <end position="33"/>
    </location>
</feature>
<reference evidence="3 4" key="1">
    <citation type="journal article" date="2015" name="Nature">
        <title>rRNA introns, odd ribosomes, and small enigmatic genomes across a large radiation of phyla.</title>
        <authorList>
            <person name="Brown C.T."/>
            <person name="Hug L.A."/>
            <person name="Thomas B.C."/>
            <person name="Sharon I."/>
            <person name="Castelle C.J."/>
            <person name="Singh A."/>
            <person name="Wilkins M.J."/>
            <person name="Williams K.H."/>
            <person name="Banfield J.F."/>
        </authorList>
    </citation>
    <scope>NUCLEOTIDE SEQUENCE [LARGE SCALE GENOMIC DNA]</scope>
</reference>
<keyword evidence="2" id="KW-0812">Transmembrane</keyword>
<protein>
    <submittedName>
        <fullName evidence="3">Uncharacterized protein</fullName>
    </submittedName>
</protein>
<evidence type="ECO:0000313" key="3">
    <source>
        <dbReference type="EMBL" id="KKR34017.1"/>
    </source>
</evidence>
<evidence type="ECO:0000256" key="2">
    <source>
        <dbReference type="SAM" id="Phobius"/>
    </source>
</evidence>
<proteinExistence type="predicted"/>
<keyword evidence="2" id="KW-1133">Transmembrane helix</keyword>
<dbReference type="EMBL" id="LBXN01000008">
    <property type="protein sequence ID" value="KKR34017.1"/>
    <property type="molecule type" value="Genomic_DNA"/>
</dbReference>
<sequence length="140" mass="15468">MDSVQDATVSHVTNPQPVSPTANSNPNVIVSPNAPPPQSKLNLSIFLIPLFIILLVTVGGLSAYLYTENNKKNETKYTNPFNQTYENPFANIPTPSAGNSYENPFETETSSPTAYQNPFQALDNTKSNQTYQNPFEKLKQ</sequence>
<dbReference type="AlphaFoldDB" id="A0A0G0T7Z2"/>
<keyword evidence="2" id="KW-0472">Membrane</keyword>
<comment type="caution">
    <text evidence="3">The sequence shown here is derived from an EMBL/GenBank/DDBJ whole genome shotgun (WGS) entry which is preliminary data.</text>
</comment>
<feature type="compositionally biased region" description="Polar residues" evidence="1">
    <location>
        <begin position="1"/>
        <end position="30"/>
    </location>
</feature>
<evidence type="ECO:0000256" key="1">
    <source>
        <dbReference type="SAM" id="MobiDB-lite"/>
    </source>
</evidence>
<feature type="region of interest" description="Disordered" evidence="1">
    <location>
        <begin position="87"/>
        <end position="140"/>
    </location>
</feature>
<organism evidence="3 4">
    <name type="scientific">Candidatus Gottesmanbacteria bacterium GW2011_GWC2_39_8</name>
    <dbReference type="NCBI Taxonomy" id="1618450"/>
    <lineage>
        <taxon>Bacteria</taxon>
        <taxon>Candidatus Gottesmaniibacteriota</taxon>
    </lineage>
</organism>
<feature type="compositionally biased region" description="Polar residues" evidence="1">
    <location>
        <begin position="93"/>
        <end position="133"/>
    </location>
</feature>
<accession>A0A0G0T7Z2</accession>